<accession>A0A2Z6EUJ2</accession>
<evidence type="ECO:0000313" key="2">
    <source>
        <dbReference type="EMBL" id="BBE09123.1"/>
    </source>
</evidence>
<dbReference type="PANTHER" id="PTHR23419">
    <property type="entry name" value="DIVALENT CATION TOLERANCE CUTA-RELATED"/>
    <property type="match status" value="1"/>
</dbReference>
<dbReference type="SUPFAM" id="SSF54913">
    <property type="entry name" value="GlnB-like"/>
    <property type="match status" value="1"/>
</dbReference>
<dbReference type="AlphaFoldDB" id="A0A2Z6EUJ2"/>
<sequence length="119" mass="13355">MISNIVNAQGLDHMTDTVVLILTTLPSTEAAATLSRQALDTKFAACVTQFAPVHSRYFWQGKFEETEEIVLLFKTTVEMAPKLKEWIARHHPYQTPEILSWPTSAHPAYAQWVAATGLQ</sequence>
<dbReference type="RefSeq" id="WP_232034149.1">
    <property type="nucleotide sequence ID" value="NZ_AP018150.1"/>
</dbReference>
<dbReference type="InterPro" id="IPR011322">
    <property type="entry name" value="N-reg_PII-like_a/b"/>
</dbReference>
<dbReference type="GO" id="GO:0010038">
    <property type="term" value="P:response to metal ion"/>
    <property type="evidence" value="ECO:0007669"/>
    <property type="project" value="InterPro"/>
</dbReference>
<dbReference type="EMBL" id="AP018150">
    <property type="protein sequence ID" value="BBE09123.1"/>
    <property type="molecule type" value="Genomic_DNA"/>
</dbReference>
<evidence type="ECO:0000256" key="1">
    <source>
        <dbReference type="ARBA" id="ARBA00010169"/>
    </source>
</evidence>
<dbReference type="InterPro" id="IPR015867">
    <property type="entry name" value="N-reg_PII/ATP_PRibTrfase_C"/>
</dbReference>
<name>A0A2Z6EUJ2_9BURK</name>
<dbReference type="Pfam" id="PF03091">
    <property type="entry name" value="CutA1"/>
    <property type="match status" value="1"/>
</dbReference>
<dbReference type="InterPro" id="IPR004323">
    <property type="entry name" value="Ion_tolerance_CutA"/>
</dbReference>
<protein>
    <submittedName>
        <fullName evidence="2">CutA1 divalent ion tolerance protein</fullName>
    </submittedName>
</protein>
<comment type="similarity">
    <text evidence="1">Belongs to the CutA family.</text>
</comment>
<dbReference type="PANTHER" id="PTHR23419:SF8">
    <property type="entry name" value="FI09726P"/>
    <property type="match status" value="1"/>
</dbReference>
<evidence type="ECO:0000313" key="3">
    <source>
        <dbReference type="Proteomes" id="UP000282597"/>
    </source>
</evidence>
<dbReference type="GO" id="GO:0005507">
    <property type="term" value="F:copper ion binding"/>
    <property type="evidence" value="ECO:0007669"/>
    <property type="project" value="TreeGrafter"/>
</dbReference>
<dbReference type="KEGG" id="mcys:MCB1EB_0962"/>
<dbReference type="Gene3D" id="3.30.70.120">
    <property type="match status" value="1"/>
</dbReference>
<dbReference type="Proteomes" id="UP000282597">
    <property type="component" value="Chromosome"/>
</dbReference>
<keyword evidence="3" id="KW-1185">Reference proteome</keyword>
<proteinExistence type="inferred from homology"/>
<reference evidence="2 3" key="1">
    <citation type="journal article" date="2018" name="Microbes Environ.">
        <title>Comparative Genomic Insights into Endofungal Lifestyles of Two Bacterial Endosymbionts, Mycoavidus cysteinexigens and Burkholderia rhizoxinica.</title>
        <authorList>
            <person name="Sharmin D."/>
            <person name="Guo Y."/>
            <person name="Nishizawa T."/>
            <person name="Ohshima S."/>
            <person name="Sato Y."/>
            <person name="Takashima Y."/>
            <person name="Narisawa K."/>
            <person name="Ohta H."/>
        </authorList>
    </citation>
    <scope>NUCLEOTIDE SEQUENCE [LARGE SCALE GENOMIC DNA]</scope>
    <source>
        <strain evidence="2 3">B1-EB</strain>
    </source>
</reference>
<gene>
    <name evidence="2" type="ORF">MCB1EB_0962</name>
</gene>
<organism evidence="2 3">
    <name type="scientific">Mycoavidus cysteinexigens</name>
    <dbReference type="NCBI Taxonomy" id="1553431"/>
    <lineage>
        <taxon>Bacteria</taxon>
        <taxon>Pseudomonadati</taxon>
        <taxon>Pseudomonadota</taxon>
        <taxon>Betaproteobacteria</taxon>
        <taxon>Burkholderiales</taxon>
        <taxon>Burkholderiaceae</taxon>
        <taxon>Mycoavidus</taxon>
    </lineage>
</organism>